<keyword evidence="6 7" id="KW-0411">Iron-sulfur</keyword>
<dbReference type="GO" id="GO:0051539">
    <property type="term" value="F:4 iron, 4 sulfur cluster binding"/>
    <property type="evidence" value="ECO:0007669"/>
    <property type="project" value="UniProtKB-KW"/>
</dbReference>
<dbReference type="GO" id="GO:0046872">
    <property type="term" value="F:metal ion binding"/>
    <property type="evidence" value="ECO:0007669"/>
    <property type="project" value="UniProtKB-KW"/>
</dbReference>
<evidence type="ECO:0000256" key="2">
    <source>
        <dbReference type="ARBA" id="ARBA00022485"/>
    </source>
</evidence>
<dbReference type="GO" id="GO:0016491">
    <property type="term" value="F:oxidoreductase activity"/>
    <property type="evidence" value="ECO:0007669"/>
    <property type="project" value="UniProtKB-KW"/>
</dbReference>
<proteinExistence type="inferred from homology"/>
<dbReference type="GeneID" id="92931799"/>
<dbReference type="HOGENOM" id="CLU_164767_0_0_6"/>
<dbReference type="PROSITE" id="PS51373">
    <property type="entry name" value="HIPIP"/>
    <property type="match status" value="1"/>
</dbReference>
<keyword evidence="4 7" id="KW-0249">Electron transport</keyword>
<evidence type="ECO:0000256" key="7">
    <source>
        <dbReference type="RuleBase" id="RU000620"/>
    </source>
</evidence>
<dbReference type="EMBL" id="CP005986">
    <property type="protein sequence ID" value="AIA55544.1"/>
    <property type="molecule type" value="Genomic_DNA"/>
</dbReference>
<comment type="subunit">
    <text evidence="7">Homodimer.</text>
</comment>
<comment type="similarity">
    <text evidence="7">Belongs to the high-potential iron-sulfur protein (HiPIP) family.</text>
</comment>
<dbReference type="Pfam" id="PF01355">
    <property type="entry name" value="HIPIP"/>
    <property type="match status" value="1"/>
</dbReference>
<feature type="chain" id="PRO_5001585306" description="High-potential iron-sulfur protein" evidence="8">
    <location>
        <begin position="42"/>
        <end position="100"/>
    </location>
</feature>
<protein>
    <recommendedName>
        <fullName evidence="7">High-potential iron-sulfur protein</fullName>
        <shortName evidence="7">HiPIP</shortName>
    </recommendedName>
</protein>
<keyword evidence="2 7" id="KW-0004">4Fe-4S</keyword>
<dbReference type="Gene3D" id="4.10.490.10">
    <property type="entry name" value="High potential iron-sulphur protein"/>
    <property type="match status" value="1"/>
</dbReference>
<dbReference type="AlphaFoldDB" id="A0A059ZRP6"/>
<evidence type="ECO:0000256" key="6">
    <source>
        <dbReference type="ARBA" id="ARBA00023014"/>
    </source>
</evidence>
<feature type="domain" description="High potential iron-sulfur proteins family profile" evidence="9">
    <location>
        <begin position="33"/>
        <end position="100"/>
    </location>
</feature>
<dbReference type="RefSeq" id="WP_004872690.1">
    <property type="nucleotide sequence ID" value="NZ_CP005986.1"/>
</dbReference>
<dbReference type="SUPFAM" id="SSF57652">
    <property type="entry name" value="HIPIP (high potential iron protein)"/>
    <property type="match status" value="1"/>
</dbReference>
<evidence type="ECO:0000256" key="8">
    <source>
        <dbReference type="SAM" id="SignalP"/>
    </source>
</evidence>
<evidence type="ECO:0000256" key="5">
    <source>
        <dbReference type="ARBA" id="ARBA00023004"/>
    </source>
</evidence>
<dbReference type="Proteomes" id="UP000005522">
    <property type="component" value="Chromosome"/>
</dbReference>
<evidence type="ECO:0000256" key="3">
    <source>
        <dbReference type="ARBA" id="ARBA00022723"/>
    </source>
</evidence>
<dbReference type="eggNOG" id="ENOG5033DFH">
    <property type="taxonomic scope" value="Bacteria"/>
</dbReference>
<dbReference type="KEGG" id="acz:Acaty_c1684"/>
<sequence length="100" mass="10642">MAEHDSRNTQKITRRHWLRSTALMVAAGAAAPLVFVGNAEAASKMAKTAVDYQDHPKGKEMCSNCRLYIPGSNPKGPGACKAVAGAISPDGWCNIYIPKA</sequence>
<feature type="signal peptide" evidence="8">
    <location>
        <begin position="1"/>
        <end position="41"/>
    </location>
</feature>
<keyword evidence="10" id="KW-0560">Oxidoreductase</keyword>
<name>A0A059ZRP6_ACICK</name>
<keyword evidence="1 7" id="KW-0813">Transport</keyword>
<comment type="function">
    <text evidence="7">Specific class of high-redox-potential 4Fe-4S ferredoxins. Functions in anaerobic electron transport in most purple and in some other photosynthetic bacteria and in at least one genus (Paracoccus) of halophilic, denitrifying bacteria.</text>
</comment>
<organism evidence="10 11">
    <name type="scientific">Acidithiobacillus caldus (strain ATCC 51756 / DSM 8584 / KU)</name>
    <dbReference type="NCBI Taxonomy" id="637389"/>
    <lineage>
        <taxon>Bacteria</taxon>
        <taxon>Pseudomonadati</taxon>
        <taxon>Pseudomonadota</taxon>
        <taxon>Acidithiobacillia</taxon>
        <taxon>Acidithiobacillales</taxon>
        <taxon>Acidithiobacillaceae</taxon>
        <taxon>Acidithiobacillus</taxon>
    </lineage>
</organism>
<dbReference type="InterPro" id="IPR000170">
    <property type="entry name" value="High_potential_FeS_prot"/>
</dbReference>
<evidence type="ECO:0000313" key="10">
    <source>
        <dbReference type="EMBL" id="AIA55544.1"/>
    </source>
</evidence>
<evidence type="ECO:0000256" key="4">
    <source>
        <dbReference type="ARBA" id="ARBA00022982"/>
    </source>
</evidence>
<accession>A0A059ZRP6</accession>
<gene>
    <name evidence="10" type="ORF">Acaty_c1684</name>
</gene>
<evidence type="ECO:0000313" key="11">
    <source>
        <dbReference type="Proteomes" id="UP000005522"/>
    </source>
</evidence>
<keyword evidence="3 7" id="KW-0479">Metal-binding</keyword>
<keyword evidence="8" id="KW-0732">Signal</keyword>
<evidence type="ECO:0000256" key="1">
    <source>
        <dbReference type="ARBA" id="ARBA00022448"/>
    </source>
</evidence>
<evidence type="ECO:0000259" key="9">
    <source>
        <dbReference type="PROSITE" id="PS51373"/>
    </source>
</evidence>
<dbReference type="GO" id="GO:0009055">
    <property type="term" value="F:electron transfer activity"/>
    <property type="evidence" value="ECO:0007669"/>
    <property type="project" value="InterPro"/>
</dbReference>
<dbReference type="InterPro" id="IPR006311">
    <property type="entry name" value="TAT_signal"/>
</dbReference>
<dbReference type="InterPro" id="IPR036369">
    <property type="entry name" value="HIPIP_sf"/>
</dbReference>
<dbReference type="GO" id="GO:0019646">
    <property type="term" value="P:aerobic electron transport chain"/>
    <property type="evidence" value="ECO:0007669"/>
    <property type="project" value="InterPro"/>
</dbReference>
<keyword evidence="5 7" id="KW-0408">Iron</keyword>
<reference evidence="10 11" key="1">
    <citation type="journal article" date="2009" name="J. Bacteriol.">
        <title>Draft genome sequence of the extremely acidophilic bacterium Acidithiobacillus caldus ATCC 51756 reveals metabolic versatility in the genus Acidithiobacillus.</title>
        <authorList>
            <person name="Valdes J."/>
            <person name="Quatrini R."/>
            <person name="Hallberg K."/>
            <person name="Dopson M."/>
            <person name="Valenzuela P.D."/>
            <person name="Holmes D.S."/>
        </authorList>
    </citation>
    <scope>NUCLEOTIDE SEQUENCE [LARGE SCALE GENOMIC DNA]</scope>
    <source>
        <strain evidence="11">ATCC 51756 / DSM 8584 / KU</strain>
    </source>
</reference>
<dbReference type="PROSITE" id="PS51318">
    <property type="entry name" value="TAT"/>
    <property type="match status" value="1"/>
</dbReference>